<organism evidence="2 3">
    <name type="scientific">Habropoda laboriosa</name>
    <dbReference type="NCBI Taxonomy" id="597456"/>
    <lineage>
        <taxon>Eukaryota</taxon>
        <taxon>Metazoa</taxon>
        <taxon>Ecdysozoa</taxon>
        <taxon>Arthropoda</taxon>
        <taxon>Hexapoda</taxon>
        <taxon>Insecta</taxon>
        <taxon>Pterygota</taxon>
        <taxon>Neoptera</taxon>
        <taxon>Endopterygota</taxon>
        <taxon>Hymenoptera</taxon>
        <taxon>Apocrita</taxon>
        <taxon>Aculeata</taxon>
        <taxon>Apoidea</taxon>
        <taxon>Anthophila</taxon>
        <taxon>Apidae</taxon>
        <taxon>Habropoda</taxon>
    </lineage>
</organism>
<sequence length="195" mass="21659">QDDGIMDHDTDEDGAINLSTSQRTSAATTPSGDTPSYGQDQQDNDQPRRSPATSVTTPGLTPPDDGVPSFSRRPLQSSNKPHTSVDTRWRTEGVEIRTHRSADAAVFSGYVEARENIVEWKHGLILGSNFDKCSTIKVSRIALTNFSTFGINAFFNETTEEDIEENQGRERKRSQDLLSRNKVQEHTSMCLITRA</sequence>
<feature type="region of interest" description="Disordered" evidence="1">
    <location>
        <begin position="1"/>
        <end position="88"/>
    </location>
</feature>
<dbReference type="OrthoDB" id="5830876at2759"/>
<feature type="non-terminal residue" evidence="2">
    <location>
        <position position="1"/>
    </location>
</feature>
<protein>
    <submittedName>
        <fullName evidence="2">Uncharacterized protein</fullName>
    </submittedName>
</protein>
<evidence type="ECO:0000256" key="1">
    <source>
        <dbReference type="SAM" id="MobiDB-lite"/>
    </source>
</evidence>
<dbReference type="AlphaFoldDB" id="A0A0L7R693"/>
<keyword evidence="3" id="KW-1185">Reference proteome</keyword>
<name>A0A0L7R693_9HYME</name>
<accession>A0A0L7R693</accession>
<feature type="compositionally biased region" description="Polar residues" evidence="1">
    <location>
        <begin position="17"/>
        <end position="41"/>
    </location>
</feature>
<reference evidence="2 3" key="1">
    <citation type="submission" date="2015-07" db="EMBL/GenBank/DDBJ databases">
        <title>The genome of Habropoda laboriosa.</title>
        <authorList>
            <person name="Pan H."/>
            <person name="Kapheim K."/>
        </authorList>
    </citation>
    <scope>NUCLEOTIDE SEQUENCE [LARGE SCALE GENOMIC DNA]</scope>
    <source>
        <strain evidence="2">0110345459</strain>
    </source>
</reference>
<evidence type="ECO:0000313" key="3">
    <source>
        <dbReference type="Proteomes" id="UP000053825"/>
    </source>
</evidence>
<proteinExistence type="predicted"/>
<dbReference type="EMBL" id="KQ414646">
    <property type="protein sequence ID" value="KOC66407.1"/>
    <property type="molecule type" value="Genomic_DNA"/>
</dbReference>
<gene>
    <name evidence="2" type="ORF">WH47_08800</name>
</gene>
<evidence type="ECO:0000313" key="2">
    <source>
        <dbReference type="EMBL" id="KOC66407.1"/>
    </source>
</evidence>
<dbReference type="Proteomes" id="UP000053825">
    <property type="component" value="Unassembled WGS sequence"/>
</dbReference>